<name>A0ABW6S9R9_9NOCA</name>
<dbReference type="RefSeq" id="WP_085997742.1">
    <property type="nucleotide sequence ID" value="NZ_JBIAQY010000012.1"/>
</dbReference>
<dbReference type="PANTHER" id="PTHR43540">
    <property type="entry name" value="PEROXYUREIDOACRYLATE/UREIDOACRYLATE AMIDOHYDROLASE-RELATED"/>
    <property type="match status" value="1"/>
</dbReference>
<evidence type="ECO:0000259" key="2">
    <source>
        <dbReference type="Pfam" id="PF00857"/>
    </source>
</evidence>
<dbReference type="Proteomes" id="UP001601992">
    <property type="component" value="Unassembled WGS sequence"/>
</dbReference>
<dbReference type="InterPro" id="IPR000868">
    <property type="entry name" value="Isochorismatase-like_dom"/>
</dbReference>
<accession>A0ABW6S9R9</accession>
<feature type="domain" description="Isochorismatase-like" evidence="2">
    <location>
        <begin position="42"/>
        <end position="236"/>
    </location>
</feature>
<organism evidence="3 4">
    <name type="scientific">Nocardia jiangxiensis</name>
    <dbReference type="NCBI Taxonomy" id="282685"/>
    <lineage>
        <taxon>Bacteria</taxon>
        <taxon>Bacillati</taxon>
        <taxon>Actinomycetota</taxon>
        <taxon>Actinomycetes</taxon>
        <taxon>Mycobacteriales</taxon>
        <taxon>Nocardiaceae</taxon>
        <taxon>Nocardia</taxon>
    </lineage>
</organism>
<dbReference type="SUPFAM" id="SSF52499">
    <property type="entry name" value="Isochorismatase-like hydrolases"/>
    <property type="match status" value="1"/>
</dbReference>
<dbReference type="InterPro" id="IPR036380">
    <property type="entry name" value="Isochorismatase-like_sf"/>
</dbReference>
<comment type="caution">
    <text evidence="3">The sequence shown here is derived from an EMBL/GenBank/DDBJ whole genome shotgun (WGS) entry which is preliminary data.</text>
</comment>
<proteinExistence type="predicted"/>
<keyword evidence="1 3" id="KW-0378">Hydrolase</keyword>
<dbReference type="EMBL" id="JBIAQY010000012">
    <property type="protein sequence ID" value="MFF3572150.1"/>
    <property type="molecule type" value="Genomic_DNA"/>
</dbReference>
<dbReference type="Pfam" id="PF00857">
    <property type="entry name" value="Isochorismatase"/>
    <property type="match status" value="1"/>
</dbReference>
<dbReference type="Gene3D" id="3.40.50.850">
    <property type="entry name" value="Isochorismatase-like"/>
    <property type="match status" value="1"/>
</dbReference>
<gene>
    <name evidence="3" type="ORF">ACFYXQ_30655</name>
</gene>
<evidence type="ECO:0000313" key="3">
    <source>
        <dbReference type="EMBL" id="MFF3572150.1"/>
    </source>
</evidence>
<dbReference type="GO" id="GO:0016787">
    <property type="term" value="F:hydrolase activity"/>
    <property type="evidence" value="ECO:0007669"/>
    <property type="project" value="UniProtKB-KW"/>
</dbReference>
<evidence type="ECO:0000256" key="1">
    <source>
        <dbReference type="ARBA" id="ARBA00022801"/>
    </source>
</evidence>
<evidence type="ECO:0000313" key="4">
    <source>
        <dbReference type="Proteomes" id="UP001601992"/>
    </source>
</evidence>
<sequence length="249" mass="26603">MIRQSWLRSATHVDLHPPAPAPRIRGLPARPQQLGLDLRRAAVVVIDMQNDFCHPEGWLGSLGVDVSGPRAAIEPCRALTESARAADIPVVWLNWGNRPDRANLPANVVHVYDPDGSGGGIGDAVGRSDAVLTAGSWGAAVVDELTVAEDDIQVAKYRMSGFFDTELDSVLRLRGVDTLLFAGVNADQCVLSTLSDAACLGYNTVLVEGAATTSSPAFCLEATVYNVRQCFGFTAAWRDVVAMLEESDV</sequence>
<reference evidence="3 4" key="1">
    <citation type="submission" date="2024-10" db="EMBL/GenBank/DDBJ databases">
        <title>The Natural Products Discovery Center: Release of the First 8490 Sequenced Strains for Exploring Actinobacteria Biosynthetic Diversity.</title>
        <authorList>
            <person name="Kalkreuter E."/>
            <person name="Kautsar S.A."/>
            <person name="Yang D."/>
            <person name="Bader C.D."/>
            <person name="Teijaro C.N."/>
            <person name="Fluegel L."/>
            <person name="Davis C.M."/>
            <person name="Simpson J.R."/>
            <person name="Lauterbach L."/>
            <person name="Steele A.D."/>
            <person name="Gui C."/>
            <person name="Meng S."/>
            <person name="Li G."/>
            <person name="Viehrig K."/>
            <person name="Ye F."/>
            <person name="Su P."/>
            <person name="Kiefer A.F."/>
            <person name="Nichols A."/>
            <person name="Cepeda A.J."/>
            <person name="Yan W."/>
            <person name="Fan B."/>
            <person name="Jiang Y."/>
            <person name="Adhikari A."/>
            <person name="Zheng C.-J."/>
            <person name="Schuster L."/>
            <person name="Cowan T.M."/>
            <person name="Smanski M.J."/>
            <person name="Chevrette M.G."/>
            <person name="De Carvalho L.P.S."/>
            <person name="Shen B."/>
        </authorList>
    </citation>
    <scope>NUCLEOTIDE SEQUENCE [LARGE SCALE GENOMIC DNA]</scope>
    <source>
        <strain evidence="3 4">NPDC002593</strain>
    </source>
</reference>
<dbReference type="InterPro" id="IPR050272">
    <property type="entry name" value="Isochorismatase-like_hydrls"/>
</dbReference>
<keyword evidence="4" id="KW-1185">Reference proteome</keyword>
<protein>
    <submittedName>
        <fullName evidence="3">Cysteine hydrolase family protein</fullName>
    </submittedName>
</protein>
<dbReference type="CDD" id="cd00431">
    <property type="entry name" value="cysteine_hydrolases"/>
    <property type="match status" value="1"/>
</dbReference>